<dbReference type="STRING" id="28234.SAMN04488588_0078"/>
<dbReference type="Pfam" id="PF00403">
    <property type="entry name" value="HMA"/>
    <property type="match status" value="1"/>
</dbReference>
<protein>
    <submittedName>
        <fullName evidence="2">Copper chaperone CopZ</fullName>
    </submittedName>
</protein>
<dbReference type="AlphaFoldDB" id="A0A1G6HRP2"/>
<name>A0A1G6HRP2_9BACT</name>
<feature type="domain" description="HMA" evidence="1">
    <location>
        <begin position="1"/>
        <end position="64"/>
    </location>
</feature>
<dbReference type="GO" id="GO:0046872">
    <property type="term" value="F:metal ion binding"/>
    <property type="evidence" value="ECO:0007669"/>
    <property type="project" value="InterPro"/>
</dbReference>
<organism evidence="2 3">
    <name type="scientific">Geotoga petraea</name>
    <dbReference type="NCBI Taxonomy" id="28234"/>
    <lineage>
        <taxon>Bacteria</taxon>
        <taxon>Thermotogati</taxon>
        <taxon>Thermotogota</taxon>
        <taxon>Thermotogae</taxon>
        <taxon>Petrotogales</taxon>
        <taxon>Petrotogaceae</taxon>
        <taxon>Geotoga</taxon>
    </lineage>
</organism>
<dbReference type="PROSITE" id="PS50846">
    <property type="entry name" value="HMA_2"/>
    <property type="match status" value="1"/>
</dbReference>
<evidence type="ECO:0000313" key="3">
    <source>
        <dbReference type="Proteomes" id="UP000199322"/>
    </source>
</evidence>
<reference evidence="2 3" key="1">
    <citation type="submission" date="2016-10" db="EMBL/GenBank/DDBJ databases">
        <authorList>
            <person name="de Groot N.N."/>
        </authorList>
    </citation>
    <scope>NUCLEOTIDE SEQUENCE [LARGE SCALE GENOMIC DNA]</scope>
    <source>
        <strain evidence="2 3">WG14</strain>
    </source>
</reference>
<proteinExistence type="predicted"/>
<dbReference type="InterPro" id="IPR006121">
    <property type="entry name" value="HMA_dom"/>
</dbReference>
<dbReference type="InterPro" id="IPR036163">
    <property type="entry name" value="HMA_dom_sf"/>
</dbReference>
<keyword evidence="3" id="KW-1185">Reference proteome</keyword>
<dbReference type="EMBL" id="FMYV01000001">
    <property type="protein sequence ID" value="SDB96808.1"/>
    <property type="molecule type" value="Genomic_DNA"/>
</dbReference>
<dbReference type="Proteomes" id="UP000199322">
    <property type="component" value="Unassembled WGS sequence"/>
</dbReference>
<dbReference type="RefSeq" id="WP_167848933.1">
    <property type="nucleotide sequence ID" value="NZ_FMYV01000001.1"/>
</dbReference>
<evidence type="ECO:0000313" key="2">
    <source>
        <dbReference type="EMBL" id="SDB96808.1"/>
    </source>
</evidence>
<dbReference type="CDD" id="cd00371">
    <property type="entry name" value="HMA"/>
    <property type="match status" value="1"/>
</dbReference>
<evidence type="ECO:0000259" key="1">
    <source>
        <dbReference type="PROSITE" id="PS50846"/>
    </source>
</evidence>
<gene>
    <name evidence="2" type="ORF">SAMN04488588_0078</name>
</gene>
<sequence>MRYKINIPNAKTKDCKKKIEEAFKKDARVEDCSVDLDSKTFEINTDKPSQDILSHLEELGYHGHII</sequence>
<dbReference type="Gene3D" id="3.30.70.100">
    <property type="match status" value="1"/>
</dbReference>
<dbReference type="SUPFAM" id="SSF55008">
    <property type="entry name" value="HMA, heavy metal-associated domain"/>
    <property type="match status" value="1"/>
</dbReference>
<accession>A0A1G6HRP2</accession>